<organism evidence="3 4">
    <name type="scientific">Trichonephila inaurata madagascariensis</name>
    <dbReference type="NCBI Taxonomy" id="2747483"/>
    <lineage>
        <taxon>Eukaryota</taxon>
        <taxon>Metazoa</taxon>
        <taxon>Ecdysozoa</taxon>
        <taxon>Arthropoda</taxon>
        <taxon>Chelicerata</taxon>
        <taxon>Arachnida</taxon>
        <taxon>Araneae</taxon>
        <taxon>Araneomorphae</taxon>
        <taxon>Entelegynae</taxon>
        <taxon>Araneoidea</taxon>
        <taxon>Nephilidae</taxon>
        <taxon>Trichonephila</taxon>
        <taxon>Trichonephila inaurata</taxon>
    </lineage>
</organism>
<feature type="domain" description="DUF382" evidence="2">
    <location>
        <begin position="118"/>
        <end position="209"/>
    </location>
</feature>
<feature type="region of interest" description="Disordered" evidence="1">
    <location>
        <begin position="22"/>
        <end position="46"/>
    </location>
</feature>
<evidence type="ECO:0000256" key="1">
    <source>
        <dbReference type="SAM" id="MobiDB-lite"/>
    </source>
</evidence>
<proteinExistence type="predicted"/>
<gene>
    <name evidence="3" type="ORF">TNIN_271611</name>
</gene>
<evidence type="ECO:0000259" key="2">
    <source>
        <dbReference type="Pfam" id="PF04037"/>
    </source>
</evidence>
<dbReference type="InterPro" id="IPR007180">
    <property type="entry name" value="DUF382"/>
</dbReference>
<dbReference type="Proteomes" id="UP000886998">
    <property type="component" value="Unassembled WGS sequence"/>
</dbReference>
<dbReference type="InterPro" id="IPR052584">
    <property type="entry name" value="U2_snRNP_Complex_Component"/>
</dbReference>
<accession>A0A8X6XUU7</accession>
<dbReference type="EMBL" id="BMAV01012404">
    <property type="protein sequence ID" value="GFY59050.1"/>
    <property type="molecule type" value="Genomic_DNA"/>
</dbReference>
<dbReference type="GO" id="GO:0005689">
    <property type="term" value="C:U12-type spliceosomal complex"/>
    <property type="evidence" value="ECO:0007669"/>
    <property type="project" value="TreeGrafter"/>
</dbReference>
<dbReference type="PANTHER" id="PTHR12785">
    <property type="entry name" value="SPLICING FACTOR 3B"/>
    <property type="match status" value="1"/>
</dbReference>
<dbReference type="Pfam" id="PF04037">
    <property type="entry name" value="DUF382"/>
    <property type="match status" value="1"/>
</dbReference>
<evidence type="ECO:0000313" key="4">
    <source>
        <dbReference type="Proteomes" id="UP000886998"/>
    </source>
</evidence>
<comment type="caution">
    <text evidence="3">The sequence shown here is derived from an EMBL/GenBank/DDBJ whole genome shotgun (WGS) entry which is preliminary data.</text>
</comment>
<dbReference type="AlphaFoldDB" id="A0A8X6XUU7"/>
<keyword evidence="4" id="KW-1185">Reference proteome</keyword>
<reference evidence="3" key="1">
    <citation type="submission" date="2020-08" db="EMBL/GenBank/DDBJ databases">
        <title>Multicomponent nature underlies the extraordinary mechanical properties of spider dragline silk.</title>
        <authorList>
            <person name="Kono N."/>
            <person name="Nakamura H."/>
            <person name="Mori M."/>
            <person name="Yoshida Y."/>
            <person name="Ohtoshi R."/>
            <person name="Malay A.D."/>
            <person name="Moran D.A.P."/>
            <person name="Tomita M."/>
            <person name="Numata K."/>
            <person name="Arakawa K."/>
        </authorList>
    </citation>
    <scope>NUCLEOTIDE SEQUENCE</scope>
</reference>
<evidence type="ECO:0000313" key="3">
    <source>
        <dbReference type="EMBL" id="GFY59050.1"/>
    </source>
</evidence>
<dbReference type="PANTHER" id="PTHR12785:SF6">
    <property type="entry name" value="SPLICING FACTOR 3B SUBUNIT 2"/>
    <property type="match status" value="1"/>
</dbReference>
<dbReference type="OrthoDB" id="10506311at2759"/>
<protein>
    <recommendedName>
        <fullName evidence="2">DUF382 domain-containing protein</fullName>
    </recommendedName>
</protein>
<name>A0A8X6XUU7_9ARAC</name>
<sequence length="238" mass="27367">MEVPQAIEKVLVFRSEQIQMLSADQDAEAQPVTAEEEKGLSRDSANVPLISAEDETYVGKEGTPVDVRTDKGKGSVNHVILSKERRYLDDVEIEEATPKFPDRKLKKLRRMTVAKLQQTVDLKASSNMVLISQHWSLRRGYSQDKRGRERLAWELPDFINRIHVVMVQQLLPGKDDRKTIKIQLRKRVRLKLSKSVAEIQKSQKCRFKWRGELRAAKPNAFWAKERGIVANHRSETAV</sequence>